<sequence length="85" mass="8849">MIRSGLGTCGPRVPRDVGVIVEGVSHDPREEVAARRVCDAVVRAGSRRRFRAFGNSGSGLAAVTTCFVGGEKPCETGASWGIAAF</sequence>
<dbReference type="AlphaFoldDB" id="H1V6U1"/>
<gene>
    <name evidence="1" type="ORF">CH063_07620</name>
</gene>
<dbReference type="Proteomes" id="UP000007174">
    <property type="component" value="Unassembled WGS sequence"/>
</dbReference>
<dbReference type="EMBL" id="CACQ02001763">
    <property type="protein sequence ID" value="CCF35943.1"/>
    <property type="molecule type" value="Genomic_DNA"/>
</dbReference>
<reference evidence="2" key="1">
    <citation type="journal article" date="2012" name="Nat. Genet.">
        <title>Lifestyle transitions in plant pathogenic Colletotrichum fungi deciphered by genome and transcriptome analyses.</title>
        <authorList>
            <person name="O'Connell R.J."/>
            <person name="Thon M.R."/>
            <person name="Hacquard S."/>
            <person name="Amyotte S.G."/>
            <person name="Kleemann J."/>
            <person name="Torres M.F."/>
            <person name="Damm U."/>
            <person name="Buiate E.A."/>
            <person name="Epstein L."/>
            <person name="Alkan N."/>
            <person name="Altmueller J."/>
            <person name="Alvarado-Balderrama L."/>
            <person name="Bauser C.A."/>
            <person name="Becker C."/>
            <person name="Birren B.W."/>
            <person name="Chen Z."/>
            <person name="Choi J."/>
            <person name="Crouch J.A."/>
            <person name="Duvick J.P."/>
            <person name="Farman M.A."/>
            <person name="Gan P."/>
            <person name="Heiman D."/>
            <person name="Henrissat B."/>
            <person name="Howard R.J."/>
            <person name="Kabbage M."/>
            <person name="Koch C."/>
            <person name="Kracher B."/>
            <person name="Kubo Y."/>
            <person name="Law A.D."/>
            <person name="Lebrun M.-H."/>
            <person name="Lee Y.-H."/>
            <person name="Miyara I."/>
            <person name="Moore N."/>
            <person name="Neumann U."/>
            <person name="Nordstroem K."/>
            <person name="Panaccione D.G."/>
            <person name="Panstruga R."/>
            <person name="Place M."/>
            <person name="Proctor R.H."/>
            <person name="Prusky D."/>
            <person name="Rech G."/>
            <person name="Reinhardt R."/>
            <person name="Rollins J.A."/>
            <person name="Rounsley S."/>
            <person name="Schardl C.L."/>
            <person name="Schwartz D.C."/>
            <person name="Shenoy N."/>
            <person name="Shirasu K."/>
            <person name="Sikhakolli U.R."/>
            <person name="Stueber K."/>
            <person name="Sukno S.A."/>
            <person name="Sweigard J.A."/>
            <person name="Takano Y."/>
            <person name="Takahara H."/>
            <person name="Trail F."/>
            <person name="van der Does H.C."/>
            <person name="Voll L.M."/>
            <person name="Will I."/>
            <person name="Young S."/>
            <person name="Zeng Q."/>
            <person name="Zhang J."/>
            <person name="Zhou S."/>
            <person name="Dickman M.B."/>
            <person name="Schulze-Lefert P."/>
            <person name="Ver Loren van Themaat E."/>
            <person name="Ma L.-J."/>
            <person name="Vaillancourt L.J."/>
        </authorList>
    </citation>
    <scope>NUCLEOTIDE SEQUENCE [LARGE SCALE GENOMIC DNA]</scope>
    <source>
        <strain evidence="2">IMI 349063</strain>
    </source>
</reference>
<evidence type="ECO:0000313" key="2">
    <source>
        <dbReference type="Proteomes" id="UP000007174"/>
    </source>
</evidence>
<protein>
    <submittedName>
        <fullName evidence="1">Uncharacterized protein</fullName>
    </submittedName>
</protein>
<dbReference type="HOGENOM" id="CLU_2512514_0_0_1"/>
<evidence type="ECO:0000313" key="1">
    <source>
        <dbReference type="EMBL" id="CCF35943.1"/>
    </source>
</evidence>
<name>H1V6U1_COLHI</name>
<accession>H1V6U1</accession>
<proteinExistence type="predicted"/>
<organism evidence="1 2">
    <name type="scientific">Colletotrichum higginsianum (strain IMI 349063)</name>
    <name type="common">Crucifer anthracnose fungus</name>
    <dbReference type="NCBI Taxonomy" id="759273"/>
    <lineage>
        <taxon>Eukaryota</taxon>
        <taxon>Fungi</taxon>
        <taxon>Dikarya</taxon>
        <taxon>Ascomycota</taxon>
        <taxon>Pezizomycotina</taxon>
        <taxon>Sordariomycetes</taxon>
        <taxon>Hypocreomycetidae</taxon>
        <taxon>Glomerellales</taxon>
        <taxon>Glomerellaceae</taxon>
        <taxon>Colletotrichum</taxon>
        <taxon>Colletotrichum destructivum species complex</taxon>
    </lineage>
</organism>